<evidence type="ECO:0000256" key="2">
    <source>
        <dbReference type="PROSITE-ProRule" id="PRU00335"/>
    </source>
</evidence>
<dbReference type="InterPro" id="IPR025722">
    <property type="entry name" value="TetR"/>
</dbReference>
<protein>
    <submittedName>
        <fullName evidence="4">TetR family transcriptional regulator</fullName>
    </submittedName>
</protein>
<dbReference type="InterPro" id="IPR050624">
    <property type="entry name" value="HTH-type_Tx_Regulator"/>
</dbReference>
<evidence type="ECO:0000259" key="3">
    <source>
        <dbReference type="PROSITE" id="PS50977"/>
    </source>
</evidence>
<evidence type="ECO:0000313" key="5">
    <source>
        <dbReference type="Proteomes" id="UP000027192"/>
    </source>
</evidence>
<name>A0A066RJQ8_9GAMM</name>
<dbReference type="OrthoDB" id="8770705at2"/>
<keyword evidence="1 2" id="KW-0238">DNA-binding</keyword>
<dbReference type="PROSITE" id="PS50977">
    <property type="entry name" value="HTH_TETR_2"/>
    <property type="match status" value="1"/>
</dbReference>
<dbReference type="SUPFAM" id="SSF46689">
    <property type="entry name" value="Homeodomain-like"/>
    <property type="match status" value="1"/>
</dbReference>
<dbReference type="Proteomes" id="UP000027192">
    <property type="component" value="Unassembled WGS sequence"/>
</dbReference>
<keyword evidence="5" id="KW-1185">Reference proteome</keyword>
<dbReference type="STRING" id="1654360.EA58_16205"/>
<dbReference type="GO" id="GO:0003677">
    <property type="term" value="F:DNA binding"/>
    <property type="evidence" value="ECO:0007669"/>
    <property type="project" value="UniProtKB-UniRule"/>
</dbReference>
<dbReference type="InterPro" id="IPR009057">
    <property type="entry name" value="Homeodomain-like_sf"/>
</dbReference>
<proteinExistence type="predicted"/>
<feature type="DNA-binding region" description="H-T-H motif" evidence="2">
    <location>
        <begin position="24"/>
        <end position="43"/>
    </location>
</feature>
<dbReference type="EMBL" id="JMIB01000030">
    <property type="protein sequence ID" value="KDM90650.1"/>
    <property type="molecule type" value="Genomic_DNA"/>
</dbReference>
<accession>A0A066RJQ8</accession>
<dbReference type="PRINTS" id="PR00455">
    <property type="entry name" value="HTHTETR"/>
</dbReference>
<dbReference type="PANTHER" id="PTHR43479">
    <property type="entry name" value="ACREF/ENVCD OPERON REPRESSOR-RELATED"/>
    <property type="match status" value="1"/>
</dbReference>
<dbReference type="RefSeq" id="WP_036754719.1">
    <property type="nucleotide sequence ID" value="NZ_JAGSGC010000013.1"/>
</dbReference>
<organism evidence="4 5">
    <name type="scientific">Photobacterium galatheae</name>
    <dbReference type="NCBI Taxonomy" id="1654360"/>
    <lineage>
        <taxon>Bacteria</taxon>
        <taxon>Pseudomonadati</taxon>
        <taxon>Pseudomonadota</taxon>
        <taxon>Gammaproteobacteria</taxon>
        <taxon>Vibrionales</taxon>
        <taxon>Vibrionaceae</taxon>
        <taxon>Photobacterium</taxon>
    </lineage>
</organism>
<evidence type="ECO:0000313" key="4">
    <source>
        <dbReference type="EMBL" id="KDM90650.1"/>
    </source>
</evidence>
<evidence type="ECO:0000256" key="1">
    <source>
        <dbReference type="ARBA" id="ARBA00023125"/>
    </source>
</evidence>
<dbReference type="AlphaFoldDB" id="A0A066RJQ8"/>
<reference evidence="4 5" key="1">
    <citation type="submission" date="2014-04" db="EMBL/GenBank/DDBJ databases">
        <title>Draft genome sequence of Photobacterium halotolerans S2753: a solonamide, ngercheumicin and holomycin producer.</title>
        <authorList>
            <person name="Machado H.R."/>
            <person name="Gram L."/>
        </authorList>
    </citation>
    <scope>NUCLEOTIDE SEQUENCE [LARGE SCALE GENOMIC DNA]</scope>
    <source>
        <strain evidence="4 5">S2753</strain>
    </source>
</reference>
<dbReference type="PANTHER" id="PTHR43479:SF12">
    <property type="entry name" value="TRANSCRIPTIONAL REGULATORY PROTEIN"/>
    <property type="match status" value="1"/>
</dbReference>
<dbReference type="Pfam" id="PF13972">
    <property type="entry name" value="TetR"/>
    <property type="match status" value="1"/>
</dbReference>
<comment type="caution">
    <text evidence="4">The sequence shown here is derived from an EMBL/GenBank/DDBJ whole genome shotgun (WGS) entry which is preliminary data.</text>
</comment>
<dbReference type="InterPro" id="IPR001647">
    <property type="entry name" value="HTH_TetR"/>
</dbReference>
<dbReference type="Gene3D" id="1.10.357.10">
    <property type="entry name" value="Tetracycline Repressor, domain 2"/>
    <property type="match status" value="1"/>
</dbReference>
<feature type="domain" description="HTH tetR-type" evidence="3">
    <location>
        <begin position="1"/>
        <end position="61"/>
    </location>
</feature>
<gene>
    <name evidence="4" type="ORF">EA58_16205</name>
</gene>
<dbReference type="Pfam" id="PF00440">
    <property type="entry name" value="TetR_N"/>
    <property type="match status" value="1"/>
</dbReference>
<sequence length="215" mass="24999">MKTRDKIIHAALELFNENGEPNVTTNHIAAHMGISPGNLYYHFRNKEEIIHCIFDEYAQELRVRFQPREEAALSSDSLLQYLDAVFMLMWRYRFFYANLPDILSRDSELQHKYLQAQENLHQDIMTVMRHFRTLGLVTLDDEELQSLANTLKLVASSWICYQTAQAPQAKITKAVIYQGVLQILSIIRPLTSAQGREVVLQLESHYCNQVRRDVS</sequence>